<organism evidence="1 2">
    <name type="scientific">Sphingobium jiangsuense</name>
    <dbReference type="NCBI Taxonomy" id="870476"/>
    <lineage>
        <taxon>Bacteria</taxon>
        <taxon>Pseudomonadati</taxon>
        <taxon>Pseudomonadota</taxon>
        <taxon>Alphaproteobacteria</taxon>
        <taxon>Sphingomonadales</taxon>
        <taxon>Sphingomonadaceae</taxon>
        <taxon>Sphingobium</taxon>
    </lineage>
</organism>
<dbReference type="RefSeq" id="WP_188073865.1">
    <property type="nucleotide sequence ID" value="NZ_BSPS01000041.1"/>
</dbReference>
<dbReference type="EMBL" id="JACIDT010000028">
    <property type="protein sequence ID" value="MBB3928590.1"/>
    <property type="molecule type" value="Genomic_DNA"/>
</dbReference>
<dbReference type="AlphaFoldDB" id="A0A7W6FS04"/>
<gene>
    <name evidence="1" type="ORF">GGR43_004335</name>
</gene>
<reference evidence="1 2" key="1">
    <citation type="submission" date="2020-08" db="EMBL/GenBank/DDBJ databases">
        <title>Genomic Encyclopedia of Type Strains, Phase IV (KMG-IV): sequencing the most valuable type-strain genomes for metagenomic binning, comparative biology and taxonomic classification.</title>
        <authorList>
            <person name="Goeker M."/>
        </authorList>
    </citation>
    <scope>NUCLEOTIDE SEQUENCE [LARGE SCALE GENOMIC DNA]</scope>
    <source>
        <strain evidence="1 2">DSM 26189</strain>
    </source>
</reference>
<proteinExistence type="predicted"/>
<dbReference type="Pfam" id="PF19135">
    <property type="entry name" value="DUF5818"/>
    <property type="match status" value="1"/>
</dbReference>
<name>A0A7W6FS04_9SPHN</name>
<sequence>MSTMIAPVRLRGILRAGDRGFHLDSEDGQVWRIEGAEPYASLAGQPVVIEAYRRASGALELLWAGPAA</sequence>
<keyword evidence="2" id="KW-1185">Reference proteome</keyword>
<protein>
    <submittedName>
        <fullName evidence="1">Uncharacterized protein</fullName>
    </submittedName>
</protein>
<accession>A0A7W6FS04</accession>
<evidence type="ECO:0000313" key="1">
    <source>
        <dbReference type="EMBL" id="MBB3928590.1"/>
    </source>
</evidence>
<evidence type="ECO:0000313" key="2">
    <source>
        <dbReference type="Proteomes" id="UP000571950"/>
    </source>
</evidence>
<dbReference type="InterPro" id="IPR043856">
    <property type="entry name" value="DUF5818"/>
</dbReference>
<dbReference type="Proteomes" id="UP000571950">
    <property type="component" value="Unassembled WGS sequence"/>
</dbReference>
<comment type="caution">
    <text evidence="1">The sequence shown here is derived from an EMBL/GenBank/DDBJ whole genome shotgun (WGS) entry which is preliminary data.</text>
</comment>